<dbReference type="Proteomes" id="UP000287649">
    <property type="component" value="Unassembled WGS sequence"/>
</dbReference>
<comment type="catalytic activity">
    <reaction evidence="8 9">
        <text>guanosine(966) in 16S rRNA + S-adenosyl-L-methionine = N(2)-methylguanosine(966) in 16S rRNA + S-adenosyl-L-homocysteine + H(+)</text>
        <dbReference type="Rhea" id="RHEA:23548"/>
        <dbReference type="Rhea" id="RHEA-COMP:10211"/>
        <dbReference type="Rhea" id="RHEA-COMP:10212"/>
        <dbReference type="ChEBI" id="CHEBI:15378"/>
        <dbReference type="ChEBI" id="CHEBI:57856"/>
        <dbReference type="ChEBI" id="CHEBI:59789"/>
        <dbReference type="ChEBI" id="CHEBI:74269"/>
        <dbReference type="ChEBI" id="CHEBI:74481"/>
        <dbReference type="EC" id="2.1.1.171"/>
    </reaction>
</comment>
<evidence type="ECO:0000256" key="6">
    <source>
        <dbReference type="ARBA" id="ARBA00022679"/>
    </source>
</evidence>
<accession>A0A432Y6H1</accession>
<sequence>MRRQSHKQKKTARASVSQLRIIGGTLRGRKLAIADLPGLRPTTDRVRETVFNWLQFDIAGQRCLDLFAGTGALGFEALSRGASEVVLIEQQRQAAQTLRQHAQELNPQCVGTLSVENTDALNKLKTRAAAPFDIVFVDPPFRSDLAAPSCALLQENGYVHDASWVYLETEKEWPLQVPANWSLEREKIAGQVCYRLFLVKDSSESNEEKE</sequence>
<reference evidence="11" key="1">
    <citation type="journal article" date="2018" name="Front. Microbiol.">
        <title>Genome-Based Analysis Reveals the Taxonomy and Diversity of the Family Idiomarinaceae.</title>
        <authorList>
            <person name="Liu Y."/>
            <person name="Lai Q."/>
            <person name="Shao Z."/>
        </authorList>
    </citation>
    <scope>NUCLEOTIDE SEQUENCE [LARGE SCALE GENOMIC DNA]</scope>
    <source>
        <strain evidence="11">PO-M2</strain>
    </source>
</reference>
<dbReference type="PANTHER" id="PTHR43542">
    <property type="entry name" value="METHYLTRANSFERASE"/>
    <property type="match status" value="1"/>
</dbReference>
<evidence type="ECO:0000313" key="11">
    <source>
        <dbReference type="Proteomes" id="UP000287649"/>
    </source>
</evidence>
<dbReference type="AlphaFoldDB" id="A0A432Y6H1"/>
<dbReference type="RefSeq" id="WP_126771917.1">
    <property type="nucleotide sequence ID" value="NZ_JANQBU010000001.1"/>
</dbReference>
<keyword evidence="5 9" id="KW-0489">Methyltransferase</keyword>
<dbReference type="Pfam" id="PF03602">
    <property type="entry name" value="Cons_hypoth95"/>
    <property type="match status" value="1"/>
</dbReference>
<evidence type="ECO:0000256" key="4">
    <source>
        <dbReference type="ARBA" id="ARBA00013682"/>
    </source>
</evidence>
<dbReference type="PROSITE" id="PS00092">
    <property type="entry name" value="N6_MTASE"/>
    <property type="match status" value="1"/>
</dbReference>
<protein>
    <recommendedName>
        <fullName evidence="4 9">Ribosomal RNA small subunit methyltransferase D</fullName>
        <ecNumber evidence="3 9">2.1.1.171</ecNumber>
    </recommendedName>
</protein>
<evidence type="ECO:0000256" key="2">
    <source>
        <dbReference type="ARBA" id="ARBA00005269"/>
    </source>
</evidence>
<evidence type="ECO:0000256" key="5">
    <source>
        <dbReference type="ARBA" id="ARBA00022603"/>
    </source>
</evidence>
<dbReference type="OrthoDB" id="9803017at2"/>
<comment type="function">
    <text evidence="1 9">Specifically methylates the guanine in position 966 of 16S rRNA in the assembled 30S particle.</text>
</comment>
<name>A0A432Y6H1_9GAMM</name>
<keyword evidence="9" id="KW-0698">rRNA processing</keyword>
<evidence type="ECO:0000256" key="7">
    <source>
        <dbReference type="ARBA" id="ARBA00022691"/>
    </source>
</evidence>
<organism evidence="10 11">
    <name type="scientific">Pseudidiomarina homiensis</name>
    <dbReference type="NCBI Taxonomy" id="364198"/>
    <lineage>
        <taxon>Bacteria</taxon>
        <taxon>Pseudomonadati</taxon>
        <taxon>Pseudomonadota</taxon>
        <taxon>Gammaproteobacteria</taxon>
        <taxon>Alteromonadales</taxon>
        <taxon>Idiomarinaceae</taxon>
        <taxon>Pseudidiomarina</taxon>
    </lineage>
</organism>
<dbReference type="InterPro" id="IPR029063">
    <property type="entry name" value="SAM-dependent_MTases_sf"/>
</dbReference>
<evidence type="ECO:0000256" key="3">
    <source>
        <dbReference type="ARBA" id="ARBA00012141"/>
    </source>
</evidence>
<dbReference type="GO" id="GO:0003676">
    <property type="term" value="F:nucleic acid binding"/>
    <property type="evidence" value="ECO:0007669"/>
    <property type="project" value="InterPro"/>
</dbReference>
<keyword evidence="11" id="KW-1185">Reference proteome</keyword>
<keyword evidence="6 9" id="KW-0808">Transferase</keyword>
<dbReference type="PANTHER" id="PTHR43542:SF1">
    <property type="entry name" value="METHYLTRANSFERASE"/>
    <property type="match status" value="1"/>
</dbReference>
<dbReference type="NCBIfam" id="TIGR00095">
    <property type="entry name" value="16S rRNA (guanine(966)-N(2))-methyltransferase RsmD"/>
    <property type="match status" value="1"/>
</dbReference>
<dbReference type="SUPFAM" id="SSF53335">
    <property type="entry name" value="S-adenosyl-L-methionine-dependent methyltransferases"/>
    <property type="match status" value="1"/>
</dbReference>
<dbReference type="PIRSF" id="PIRSF004553">
    <property type="entry name" value="CHP00095"/>
    <property type="match status" value="1"/>
</dbReference>
<comment type="similarity">
    <text evidence="2 9">Belongs to the methyltransferase superfamily. RsmD family.</text>
</comment>
<dbReference type="EMBL" id="PIPX01000001">
    <property type="protein sequence ID" value="RUO56564.1"/>
    <property type="molecule type" value="Genomic_DNA"/>
</dbReference>
<comment type="caution">
    <text evidence="10">The sequence shown here is derived from an EMBL/GenBank/DDBJ whole genome shotgun (WGS) entry which is preliminary data.</text>
</comment>
<proteinExistence type="inferred from homology"/>
<evidence type="ECO:0000256" key="8">
    <source>
        <dbReference type="ARBA" id="ARBA00048326"/>
    </source>
</evidence>
<evidence type="ECO:0000313" key="10">
    <source>
        <dbReference type="EMBL" id="RUO56564.1"/>
    </source>
</evidence>
<dbReference type="InterPro" id="IPR002052">
    <property type="entry name" value="DNA_methylase_N6_adenine_CS"/>
</dbReference>
<gene>
    <name evidence="10" type="primary">rsmD</name>
    <name evidence="10" type="ORF">CWI70_07440</name>
</gene>
<dbReference type="EC" id="2.1.1.171" evidence="3 9"/>
<evidence type="ECO:0000256" key="1">
    <source>
        <dbReference type="ARBA" id="ARBA00002649"/>
    </source>
</evidence>
<dbReference type="InterPro" id="IPR004398">
    <property type="entry name" value="RNA_MeTrfase_RsmD"/>
</dbReference>
<dbReference type="CDD" id="cd02440">
    <property type="entry name" value="AdoMet_MTases"/>
    <property type="match status" value="1"/>
</dbReference>
<keyword evidence="7 9" id="KW-0949">S-adenosyl-L-methionine</keyword>
<evidence type="ECO:0000256" key="9">
    <source>
        <dbReference type="PIRNR" id="PIRNR004553"/>
    </source>
</evidence>
<dbReference type="GO" id="GO:0052913">
    <property type="term" value="F:16S rRNA (guanine(966)-N(2))-methyltransferase activity"/>
    <property type="evidence" value="ECO:0007669"/>
    <property type="project" value="UniProtKB-EC"/>
</dbReference>
<dbReference type="Gene3D" id="3.40.50.150">
    <property type="entry name" value="Vaccinia Virus protein VP39"/>
    <property type="match status" value="1"/>
</dbReference>